<proteinExistence type="predicted"/>
<comment type="caution">
    <text evidence="1">The sequence shown here is derived from an EMBL/GenBank/DDBJ whole genome shotgun (WGS) entry which is preliminary data.</text>
</comment>
<evidence type="ECO:0000313" key="2">
    <source>
        <dbReference type="Proteomes" id="UP000256629"/>
    </source>
</evidence>
<organism evidence="1 2">
    <name type="scientific">Seonamhaeicola aphaedonensis</name>
    <dbReference type="NCBI Taxonomy" id="1461338"/>
    <lineage>
        <taxon>Bacteria</taxon>
        <taxon>Pseudomonadati</taxon>
        <taxon>Bacteroidota</taxon>
        <taxon>Flavobacteriia</taxon>
        <taxon>Flavobacteriales</taxon>
        <taxon>Flavobacteriaceae</taxon>
    </lineage>
</organism>
<protein>
    <submittedName>
        <fullName evidence="1">Uncharacterized protein</fullName>
    </submittedName>
</protein>
<keyword evidence="2" id="KW-1185">Reference proteome</keyword>
<dbReference type="Proteomes" id="UP000256629">
    <property type="component" value="Unassembled WGS sequence"/>
</dbReference>
<sequence>MDSTIEKLVLLKDFSKLSLKEKQLVLSQITETEYNDIRSLLTKSKQAHKKDLELLQVNKEIEGKLLIAFKQKHKQHNKQKGYASLWNNHKKILKPVFSIAATIVLAIFILKNKQKEEFKVDTVSLYLNEKKELLKVNLDHSSDLIDSNKYNKDSILEMNNYLRINTDGLYAN</sequence>
<dbReference type="RefSeq" id="WP_116040121.1">
    <property type="nucleotide sequence ID" value="NZ_QRDX01000003.1"/>
</dbReference>
<evidence type="ECO:0000313" key="1">
    <source>
        <dbReference type="EMBL" id="RED48736.1"/>
    </source>
</evidence>
<name>A0A3D9HIF4_9FLAO</name>
<dbReference type="AlphaFoldDB" id="A0A3D9HIF4"/>
<dbReference type="OrthoDB" id="9863703at2"/>
<gene>
    <name evidence="1" type="ORF">DFQ02_10366</name>
</gene>
<reference evidence="1 2" key="1">
    <citation type="submission" date="2018-07" db="EMBL/GenBank/DDBJ databases">
        <title>Genomic Encyclopedia of Type Strains, Phase III (KMG-III): the genomes of soil and plant-associated and newly described type strains.</title>
        <authorList>
            <person name="Whitman W."/>
        </authorList>
    </citation>
    <scope>NUCLEOTIDE SEQUENCE [LARGE SCALE GENOMIC DNA]</scope>
    <source>
        <strain evidence="1 2">CECT 8487</strain>
    </source>
</reference>
<dbReference type="EMBL" id="QRDX01000003">
    <property type="protein sequence ID" value="RED48736.1"/>
    <property type="molecule type" value="Genomic_DNA"/>
</dbReference>
<accession>A0A3D9HIF4</accession>